<dbReference type="PROSITE" id="PS50157">
    <property type="entry name" value="ZINC_FINGER_C2H2_2"/>
    <property type="match status" value="2"/>
</dbReference>
<keyword evidence="5" id="KW-0862">Zinc</keyword>
<protein>
    <recommendedName>
        <fullName evidence="9">C2H2-type domain-containing protein</fullName>
    </recommendedName>
</protein>
<dbReference type="Gene3D" id="3.30.160.60">
    <property type="entry name" value="Classic Zinc Finger"/>
    <property type="match status" value="2"/>
</dbReference>
<feature type="region of interest" description="Disordered" evidence="8">
    <location>
        <begin position="1"/>
        <end position="44"/>
    </location>
</feature>
<evidence type="ECO:0000256" key="8">
    <source>
        <dbReference type="SAM" id="MobiDB-lite"/>
    </source>
</evidence>
<dbReference type="SMART" id="SM00355">
    <property type="entry name" value="ZnF_C2H2"/>
    <property type="match status" value="4"/>
</dbReference>
<accession>S7RH88</accession>
<dbReference type="EMBL" id="KB469305">
    <property type="protein sequence ID" value="EPQ53620.1"/>
    <property type="molecule type" value="Genomic_DNA"/>
</dbReference>
<name>S7RH88_GLOTA</name>
<keyword evidence="11" id="KW-1185">Reference proteome</keyword>
<evidence type="ECO:0000313" key="10">
    <source>
        <dbReference type="EMBL" id="EPQ53620.1"/>
    </source>
</evidence>
<dbReference type="SUPFAM" id="SSF57667">
    <property type="entry name" value="beta-beta-alpha zinc fingers"/>
    <property type="match status" value="2"/>
</dbReference>
<sequence>MMYSENDDDSIAPSIFLTPPETPYPSPPASPEPEQIEGDHARFEVSDIVESHSEVNEQLGGSGTTDSPVILDPIINGQEAGEQLGIEPTGPTQPQATPEILLCSSCNREYKTKTALEQHYRDTAAHRDEPAVYCNNCRRKYPSQKALEQHYRDTVGHEIDGTFSDVSPVYCPTCGRRYASQRAMEQHWKDTVGHAPPNYVRSSPPAWSADDHLRCSACTRKYRTRQALEQHCKDSAGHSPLVATVRG</sequence>
<keyword evidence="3" id="KW-0677">Repeat</keyword>
<dbReference type="Pfam" id="PF12874">
    <property type="entry name" value="zf-met"/>
    <property type="match status" value="1"/>
</dbReference>
<dbReference type="GO" id="GO:0005634">
    <property type="term" value="C:nucleus"/>
    <property type="evidence" value="ECO:0007669"/>
    <property type="project" value="UniProtKB-SubCell"/>
</dbReference>
<dbReference type="AlphaFoldDB" id="S7RH88"/>
<keyword evidence="2" id="KW-0479">Metal-binding</keyword>
<keyword evidence="6" id="KW-0539">Nucleus</keyword>
<dbReference type="InterPro" id="IPR036236">
    <property type="entry name" value="Znf_C2H2_sf"/>
</dbReference>
<dbReference type="RefSeq" id="XP_007867929.1">
    <property type="nucleotide sequence ID" value="XM_007869738.1"/>
</dbReference>
<dbReference type="OMA" id="IVMIYEP"/>
<reference evidence="10 11" key="1">
    <citation type="journal article" date="2012" name="Science">
        <title>The Paleozoic origin of enzymatic lignin decomposition reconstructed from 31 fungal genomes.</title>
        <authorList>
            <person name="Floudas D."/>
            <person name="Binder M."/>
            <person name="Riley R."/>
            <person name="Barry K."/>
            <person name="Blanchette R.A."/>
            <person name="Henrissat B."/>
            <person name="Martinez A.T."/>
            <person name="Otillar R."/>
            <person name="Spatafora J.W."/>
            <person name="Yadav J.S."/>
            <person name="Aerts A."/>
            <person name="Benoit I."/>
            <person name="Boyd A."/>
            <person name="Carlson A."/>
            <person name="Copeland A."/>
            <person name="Coutinho P.M."/>
            <person name="de Vries R.P."/>
            <person name="Ferreira P."/>
            <person name="Findley K."/>
            <person name="Foster B."/>
            <person name="Gaskell J."/>
            <person name="Glotzer D."/>
            <person name="Gorecki P."/>
            <person name="Heitman J."/>
            <person name="Hesse C."/>
            <person name="Hori C."/>
            <person name="Igarashi K."/>
            <person name="Jurgens J.A."/>
            <person name="Kallen N."/>
            <person name="Kersten P."/>
            <person name="Kohler A."/>
            <person name="Kuees U."/>
            <person name="Kumar T.K.A."/>
            <person name="Kuo A."/>
            <person name="LaButti K."/>
            <person name="Larrondo L.F."/>
            <person name="Lindquist E."/>
            <person name="Ling A."/>
            <person name="Lombard V."/>
            <person name="Lucas S."/>
            <person name="Lundell T."/>
            <person name="Martin R."/>
            <person name="McLaughlin D.J."/>
            <person name="Morgenstern I."/>
            <person name="Morin E."/>
            <person name="Murat C."/>
            <person name="Nagy L.G."/>
            <person name="Nolan M."/>
            <person name="Ohm R.A."/>
            <person name="Patyshakuliyeva A."/>
            <person name="Rokas A."/>
            <person name="Ruiz-Duenas F.J."/>
            <person name="Sabat G."/>
            <person name="Salamov A."/>
            <person name="Samejima M."/>
            <person name="Schmutz J."/>
            <person name="Slot J.C."/>
            <person name="St John F."/>
            <person name="Stenlid J."/>
            <person name="Sun H."/>
            <person name="Sun S."/>
            <person name="Syed K."/>
            <person name="Tsang A."/>
            <person name="Wiebenga A."/>
            <person name="Young D."/>
            <person name="Pisabarro A."/>
            <person name="Eastwood D.C."/>
            <person name="Martin F."/>
            <person name="Cullen D."/>
            <person name="Grigoriev I.V."/>
            <person name="Hibbett D.S."/>
        </authorList>
    </citation>
    <scope>NUCLEOTIDE SEQUENCE [LARGE SCALE GENOMIC DNA]</scope>
    <source>
        <strain evidence="10 11">ATCC 11539</strain>
    </source>
</reference>
<keyword evidence="4 7" id="KW-0863">Zinc-finger</keyword>
<comment type="subcellular location">
    <subcellularLocation>
        <location evidence="1">Nucleus</location>
    </subcellularLocation>
</comment>
<evidence type="ECO:0000313" key="11">
    <source>
        <dbReference type="Proteomes" id="UP000030669"/>
    </source>
</evidence>
<evidence type="ECO:0000256" key="4">
    <source>
        <dbReference type="ARBA" id="ARBA00022771"/>
    </source>
</evidence>
<dbReference type="PANTHER" id="PTHR24406">
    <property type="entry name" value="TRANSCRIPTIONAL REPRESSOR CTCFL-RELATED"/>
    <property type="match status" value="1"/>
</dbReference>
<evidence type="ECO:0000256" key="6">
    <source>
        <dbReference type="ARBA" id="ARBA00023242"/>
    </source>
</evidence>
<dbReference type="KEGG" id="gtr:GLOTRDRAFT_130958"/>
<feature type="compositionally biased region" description="Acidic residues" evidence="8">
    <location>
        <begin position="1"/>
        <end position="10"/>
    </location>
</feature>
<dbReference type="InterPro" id="IPR013087">
    <property type="entry name" value="Znf_C2H2_type"/>
</dbReference>
<evidence type="ECO:0000256" key="3">
    <source>
        <dbReference type="ARBA" id="ARBA00022737"/>
    </source>
</evidence>
<evidence type="ECO:0000256" key="2">
    <source>
        <dbReference type="ARBA" id="ARBA00022723"/>
    </source>
</evidence>
<feature type="compositionally biased region" description="Pro residues" evidence="8">
    <location>
        <begin position="20"/>
        <end position="31"/>
    </location>
</feature>
<evidence type="ECO:0000256" key="1">
    <source>
        <dbReference type="ARBA" id="ARBA00004123"/>
    </source>
</evidence>
<dbReference type="Proteomes" id="UP000030669">
    <property type="component" value="Unassembled WGS sequence"/>
</dbReference>
<dbReference type="HOGENOM" id="CLU_1124649_0_0_1"/>
<gene>
    <name evidence="10" type="ORF">GLOTRDRAFT_130958</name>
</gene>
<feature type="domain" description="C2H2-type" evidence="9">
    <location>
        <begin position="101"/>
        <end position="131"/>
    </location>
</feature>
<evidence type="ECO:0000259" key="9">
    <source>
        <dbReference type="PROSITE" id="PS50157"/>
    </source>
</evidence>
<dbReference type="GO" id="GO:0008270">
    <property type="term" value="F:zinc ion binding"/>
    <property type="evidence" value="ECO:0007669"/>
    <property type="project" value="UniProtKB-KW"/>
</dbReference>
<evidence type="ECO:0000256" key="7">
    <source>
        <dbReference type="PROSITE-ProRule" id="PRU00042"/>
    </source>
</evidence>
<dbReference type="eggNOG" id="KOG1721">
    <property type="taxonomic scope" value="Eukaryota"/>
</dbReference>
<organism evidence="10 11">
    <name type="scientific">Gloeophyllum trabeum (strain ATCC 11539 / FP-39264 / Madison 617)</name>
    <name type="common">Brown rot fungus</name>
    <dbReference type="NCBI Taxonomy" id="670483"/>
    <lineage>
        <taxon>Eukaryota</taxon>
        <taxon>Fungi</taxon>
        <taxon>Dikarya</taxon>
        <taxon>Basidiomycota</taxon>
        <taxon>Agaricomycotina</taxon>
        <taxon>Agaricomycetes</taxon>
        <taxon>Gloeophyllales</taxon>
        <taxon>Gloeophyllaceae</taxon>
        <taxon>Gloeophyllum</taxon>
    </lineage>
</organism>
<proteinExistence type="predicted"/>
<feature type="domain" description="C2H2-type" evidence="9">
    <location>
        <begin position="213"/>
        <end position="240"/>
    </location>
</feature>
<dbReference type="OrthoDB" id="6105938at2759"/>
<dbReference type="GeneID" id="19302197"/>
<evidence type="ECO:0000256" key="5">
    <source>
        <dbReference type="ARBA" id="ARBA00022833"/>
    </source>
</evidence>
<dbReference type="InterPro" id="IPR050888">
    <property type="entry name" value="ZnF_C2H2-type_TF"/>
</dbReference>